<gene>
    <name evidence="3" type="ORF">GALMADRAFT_98188</name>
</gene>
<dbReference type="Proteomes" id="UP000027222">
    <property type="component" value="Unassembled WGS sequence"/>
</dbReference>
<keyword evidence="1" id="KW-0472">Membrane</keyword>
<dbReference type="EMBL" id="KL142381">
    <property type="protein sequence ID" value="KDR75058.1"/>
    <property type="molecule type" value="Genomic_DNA"/>
</dbReference>
<dbReference type="HOGENOM" id="CLU_609826_0_0_1"/>
<evidence type="ECO:0000313" key="4">
    <source>
        <dbReference type="Proteomes" id="UP000027222"/>
    </source>
</evidence>
<name>A0A067T7U2_GALM3</name>
<evidence type="ECO:0000256" key="2">
    <source>
        <dbReference type="SAM" id="SignalP"/>
    </source>
</evidence>
<dbReference type="AlphaFoldDB" id="A0A067T7U2"/>
<evidence type="ECO:0000313" key="3">
    <source>
        <dbReference type="EMBL" id="KDR75058.1"/>
    </source>
</evidence>
<dbReference type="OrthoDB" id="2991206at2759"/>
<protein>
    <submittedName>
        <fullName evidence="3">Uncharacterized protein</fullName>
    </submittedName>
</protein>
<feature type="signal peptide" evidence="2">
    <location>
        <begin position="1"/>
        <end position="22"/>
    </location>
</feature>
<sequence>MSSQRSARQGFSFIGMVGGVMALLKLKGKYDECAYRQAADDDEEGRVALTSPSVDNVNGESRIALLDTEIPNSSRRTRKKKACCMCCGVDCGLLWKAIGIVLGLFTLYYGYKALRWSLTDAPTGLEDLPAFSTSLGCLNAPYTYNKTEVTTTIPIGTRHHDHAFDIRGWGVGTITILDGDADSKDVKYEMTIGSDKEDFLDNIQFVMPDINEDGIVTRSRYILETSNPPGVDTKYCMRFDVKMYIPPNLKKLHVASHANTHLKFAPGARAAKVEELFVTLFTTNENNIIVSSADIAAEKISLEVYRGWIVGDASVVSELDISTQRGDGVTNLKITPSAPSDPANPEKAFIRTTTGAGRSDLTVITKKEYKRQIESTHTSSRNADMYLTYRQAEFNGKVELVSKSYTVTGAKPFKAPVGSGDGENQDGPKWTHFVGNQDGTDAIYVNSRGWTGLYF</sequence>
<evidence type="ECO:0000256" key="1">
    <source>
        <dbReference type="SAM" id="Phobius"/>
    </source>
</evidence>
<keyword evidence="4" id="KW-1185">Reference proteome</keyword>
<keyword evidence="2" id="KW-0732">Signal</keyword>
<keyword evidence="1" id="KW-1133">Transmembrane helix</keyword>
<reference evidence="4" key="1">
    <citation type="journal article" date="2014" name="Proc. Natl. Acad. Sci. U.S.A.">
        <title>Extensive sampling of basidiomycete genomes demonstrates inadequacy of the white-rot/brown-rot paradigm for wood decay fungi.</title>
        <authorList>
            <person name="Riley R."/>
            <person name="Salamov A.A."/>
            <person name="Brown D.W."/>
            <person name="Nagy L.G."/>
            <person name="Floudas D."/>
            <person name="Held B.W."/>
            <person name="Levasseur A."/>
            <person name="Lombard V."/>
            <person name="Morin E."/>
            <person name="Otillar R."/>
            <person name="Lindquist E.A."/>
            <person name="Sun H."/>
            <person name="LaButti K.M."/>
            <person name="Schmutz J."/>
            <person name="Jabbour D."/>
            <person name="Luo H."/>
            <person name="Baker S.E."/>
            <person name="Pisabarro A.G."/>
            <person name="Walton J.D."/>
            <person name="Blanchette R.A."/>
            <person name="Henrissat B."/>
            <person name="Martin F."/>
            <person name="Cullen D."/>
            <person name="Hibbett D.S."/>
            <person name="Grigoriev I.V."/>
        </authorList>
    </citation>
    <scope>NUCLEOTIDE SEQUENCE [LARGE SCALE GENOMIC DNA]</scope>
    <source>
        <strain evidence="4">CBS 339.88</strain>
    </source>
</reference>
<accession>A0A067T7U2</accession>
<proteinExistence type="predicted"/>
<organism evidence="3 4">
    <name type="scientific">Galerina marginata (strain CBS 339.88)</name>
    <dbReference type="NCBI Taxonomy" id="685588"/>
    <lineage>
        <taxon>Eukaryota</taxon>
        <taxon>Fungi</taxon>
        <taxon>Dikarya</taxon>
        <taxon>Basidiomycota</taxon>
        <taxon>Agaricomycotina</taxon>
        <taxon>Agaricomycetes</taxon>
        <taxon>Agaricomycetidae</taxon>
        <taxon>Agaricales</taxon>
        <taxon>Agaricineae</taxon>
        <taxon>Strophariaceae</taxon>
        <taxon>Galerina</taxon>
    </lineage>
</organism>
<feature type="chain" id="PRO_5001648952" evidence="2">
    <location>
        <begin position="23"/>
        <end position="455"/>
    </location>
</feature>
<feature type="transmembrane region" description="Helical" evidence="1">
    <location>
        <begin position="82"/>
        <end position="111"/>
    </location>
</feature>
<keyword evidence="1" id="KW-0812">Transmembrane</keyword>